<organism evidence="1 2">
    <name type="scientific">Botrimarina hoheduenensis</name>
    <dbReference type="NCBI Taxonomy" id="2528000"/>
    <lineage>
        <taxon>Bacteria</taxon>
        <taxon>Pseudomonadati</taxon>
        <taxon>Planctomycetota</taxon>
        <taxon>Planctomycetia</taxon>
        <taxon>Pirellulales</taxon>
        <taxon>Lacipirellulaceae</taxon>
        <taxon>Botrimarina</taxon>
    </lineage>
</organism>
<sequence length="58" mass="6496">MSKPRKNLCDWSKKELRERFAELTQIVAEPRFVCVKCGRAAACKAILCKPKTLLTASG</sequence>
<evidence type="ECO:0000313" key="2">
    <source>
        <dbReference type="Proteomes" id="UP000318995"/>
    </source>
</evidence>
<dbReference type="RefSeq" id="WP_197525027.1">
    <property type="nucleotide sequence ID" value="NZ_SJPH01000006.1"/>
</dbReference>
<keyword evidence="2" id="KW-1185">Reference proteome</keyword>
<protein>
    <submittedName>
        <fullName evidence="1">Uncharacterized protein</fullName>
    </submittedName>
</protein>
<name>A0A5C5VXP2_9BACT</name>
<dbReference type="EMBL" id="SJPH01000006">
    <property type="protein sequence ID" value="TWT42765.1"/>
    <property type="molecule type" value="Genomic_DNA"/>
</dbReference>
<proteinExistence type="predicted"/>
<reference evidence="1 2" key="1">
    <citation type="submission" date="2019-02" db="EMBL/GenBank/DDBJ databases">
        <title>Deep-cultivation of Planctomycetes and their phenomic and genomic characterization uncovers novel biology.</title>
        <authorList>
            <person name="Wiegand S."/>
            <person name="Jogler M."/>
            <person name="Boedeker C."/>
            <person name="Pinto D."/>
            <person name="Vollmers J."/>
            <person name="Rivas-Marin E."/>
            <person name="Kohn T."/>
            <person name="Peeters S.H."/>
            <person name="Heuer A."/>
            <person name="Rast P."/>
            <person name="Oberbeckmann S."/>
            <person name="Bunk B."/>
            <person name="Jeske O."/>
            <person name="Meyerdierks A."/>
            <person name="Storesund J.E."/>
            <person name="Kallscheuer N."/>
            <person name="Luecker S."/>
            <person name="Lage O.M."/>
            <person name="Pohl T."/>
            <person name="Merkel B.J."/>
            <person name="Hornburger P."/>
            <person name="Mueller R.-W."/>
            <person name="Bruemmer F."/>
            <person name="Labrenz M."/>
            <person name="Spormann A.M."/>
            <person name="Op Den Camp H."/>
            <person name="Overmann J."/>
            <person name="Amann R."/>
            <person name="Jetten M.S.M."/>
            <person name="Mascher T."/>
            <person name="Medema M.H."/>
            <person name="Devos D.P."/>
            <person name="Kaster A.-K."/>
            <person name="Ovreas L."/>
            <person name="Rohde M."/>
            <person name="Galperin M.Y."/>
            <person name="Jogler C."/>
        </authorList>
    </citation>
    <scope>NUCLEOTIDE SEQUENCE [LARGE SCALE GENOMIC DNA]</scope>
    <source>
        <strain evidence="1 2">Pla111</strain>
    </source>
</reference>
<comment type="caution">
    <text evidence="1">The sequence shown here is derived from an EMBL/GenBank/DDBJ whole genome shotgun (WGS) entry which is preliminary data.</text>
</comment>
<dbReference type="AlphaFoldDB" id="A0A5C5VXP2"/>
<dbReference type="Proteomes" id="UP000318995">
    <property type="component" value="Unassembled WGS sequence"/>
</dbReference>
<accession>A0A5C5VXP2</accession>
<gene>
    <name evidence="1" type="ORF">Pla111_27380</name>
</gene>
<evidence type="ECO:0000313" key="1">
    <source>
        <dbReference type="EMBL" id="TWT42765.1"/>
    </source>
</evidence>